<evidence type="ECO:0000256" key="1">
    <source>
        <dbReference type="ARBA" id="ARBA00004752"/>
    </source>
</evidence>
<dbReference type="InterPro" id="IPR038063">
    <property type="entry name" value="Transpep_catalytic_dom"/>
</dbReference>
<gene>
    <name evidence="9" type="ORF">H1D41_04520</name>
</gene>
<dbReference type="PANTHER" id="PTHR36699:SF1">
    <property type="entry name" value="L,D-TRANSPEPTIDASE YAFK-RELATED"/>
    <property type="match status" value="1"/>
</dbReference>
<name>A0A8J7II76_9RHOB</name>
<protein>
    <submittedName>
        <fullName evidence="9">L,D-transpeptidase family protein</fullName>
    </submittedName>
</protein>
<dbReference type="RefSeq" id="WP_228847800.1">
    <property type="nucleotide sequence ID" value="NZ_JADCKQ010000003.1"/>
</dbReference>
<keyword evidence="5 7" id="KW-0573">Peptidoglycan synthesis</keyword>
<evidence type="ECO:0000256" key="2">
    <source>
        <dbReference type="ARBA" id="ARBA00005992"/>
    </source>
</evidence>
<keyword evidence="6 7" id="KW-0961">Cell wall biogenesis/degradation</keyword>
<dbReference type="PROSITE" id="PS52029">
    <property type="entry name" value="LD_TPASE"/>
    <property type="match status" value="1"/>
</dbReference>
<feature type="active site" description="Proton donor/acceptor" evidence="7">
    <location>
        <position position="134"/>
    </location>
</feature>
<accession>A0A8J7II76</accession>
<dbReference type="InterPro" id="IPR005490">
    <property type="entry name" value="LD_TPept_cat_dom"/>
</dbReference>
<evidence type="ECO:0000256" key="5">
    <source>
        <dbReference type="ARBA" id="ARBA00022984"/>
    </source>
</evidence>
<dbReference type="GO" id="GO:0004180">
    <property type="term" value="F:carboxypeptidase activity"/>
    <property type="evidence" value="ECO:0007669"/>
    <property type="project" value="UniProtKB-ARBA"/>
</dbReference>
<dbReference type="GO" id="GO:0016740">
    <property type="term" value="F:transferase activity"/>
    <property type="evidence" value="ECO:0007669"/>
    <property type="project" value="UniProtKB-KW"/>
</dbReference>
<dbReference type="AlphaFoldDB" id="A0A8J7II76"/>
<dbReference type="PANTHER" id="PTHR36699">
    <property type="entry name" value="LD-TRANSPEPTIDASE"/>
    <property type="match status" value="1"/>
</dbReference>
<proteinExistence type="inferred from homology"/>
<evidence type="ECO:0000313" key="9">
    <source>
        <dbReference type="EMBL" id="MBI1492893.1"/>
    </source>
</evidence>
<dbReference type="Gene3D" id="2.40.440.10">
    <property type="entry name" value="L,D-transpeptidase catalytic domain-like"/>
    <property type="match status" value="1"/>
</dbReference>
<keyword evidence="10" id="KW-1185">Reference proteome</keyword>
<reference evidence="9" key="1">
    <citation type="submission" date="2020-10" db="EMBL/GenBank/DDBJ databases">
        <title>Paenihalocynthiibacter styelae gen. nov., sp. nov., isolated from stalked sea squirt Styela clava.</title>
        <authorList>
            <person name="Kim Y.-O."/>
            <person name="Yoon J.-H."/>
        </authorList>
    </citation>
    <scope>NUCLEOTIDE SEQUENCE</scope>
    <source>
        <strain evidence="9">MYP1-1</strain>
    </source>
</reference>
<dbReference type="GO" id="GO:0071555">
    <property type="term" value="P:cell wall organization"/>
    <property type="evidence" value="ECO:0007669"/>
    <property type="project" value="UniProtKB-UniRule"/>
</dbReference>
<sequence>MKRFLRNLALAIIAICAILAGAIYWQLYLAPAPLPLEPLTGQIDHILIEKSERRLTVFRDGAALRTYTIALGFEPAGDKFQEGDGKTPEGLFTIDRRNPQSAYHLSLGIDYPQAEDRARASAEGVSPGGDIFIHGQPNARSGNPTIPWDWTAGCIAVSDTEIEELWRITPMGTTVEIRP</sequence>
<dbReference type="Proteomes" id="UP000640583">
    <property type="component" value="Unassembled WGS sequence"/>
</dbReference>
<keyword evidence="3" id="KW-0808">Transferase</keyword>
<dbReference type="GO" id="GO:0009252">
    <property type="term" value="P:peptidoglycan biosynthetic process"/>
    <property type="evidence" value="ECO:0007669"/>
    <property type="project" value="UniProtKB-UniPathway"/>
</dbReference>
<dbReference type="CDD" id="cd16913">
    <property type="entry name" value="YkuD_like"/>
    <property type="match status" value="1"/>
</dbReference>
<evidence type="ECO:0000256" key="3">
    <source>
        <dbReference type="ARBA" id="ARBA00022679"/>
    </source>
</evidence>
<dbReference type="GO" id="GO:0008360">
    <property type="term" value="P:regulation of cell shape"/>
    <property type="evidence" value="ECO:0007669"/>
    <property type="project" value="UniProtKB-UniRule"/>
</dbReference>
<dbReference type="EMBL" id="JADCKQ010000003">
    <property type="protein sequence ID" value="MBI1492893.1"/>
    <property type="molecule type" value="Genomic_DNA"/>
</dbReference>
<evidence type="ECO:0000256" key="7">
    <source>
        <dbReference type="PROSITE-ProRule" id="PRU01373"/>
    </source>
</evidence>
<comment type="pathway">
    <text evidence="1 7">Cell wall biogenesis; peptidoglycan biosynthesis.</text>
</comment>
<comment type="similarity">
    <text evidence="2">Belongs to the YkuD family.</text>
</comment>
<dbReference type="UniPathway" id="UPA00219"/>
<keyword evidence="4 7" id="KW-0133">Cell shape</keyword>
<feature type="domain" description="L,D-TPase catalytic" evidence="8">
    <location>
        <begin position="44"/>
        <end position="178"/>
    </location>
</feature>
<feature type="active site" description="Nucleophile" evidence="7">
    <location>
        <position position="154"/>
    </location>
</feature>
<dbReference type="Pfam" id="PF03734">
    <property type="entry name" value="YkuD"/>
    <property type="match status" value="1"/>
</dbReference>
<evidence type="ECO:0000256" key="4">
    <source>
        <dbReference type="ARBA" id="ARBA00022960"/>
    </source>
</evidence>
<dbReference type="SUPFAM" id="SSF141523">
    <property type="entry name" value="L,D-transpeptidase catalytic domain-like"/>
    <property type="match status" value="1"/>
</dbReference>
<evidence type="ECO:0000313" key="10">
    <source>
        <dbReference type="Proteomes" id="UP000640583"/>
    </source>
</evidence>
<evidence type="ECO:0000259" key="8">
    <source>
        <dbReference type="PROSITE" id="PS52029"/>
    </source>
</evidence>
<organism evidence="9 10">
    <name type="scientific">Halocynthiibacter styelae</name>
    <dbReference type="NCBI Taxonomy" id="2761955"/>
    <lineage>
        <taxon>Bacteria</taxon>
        <taxon>Pseudomonadati</taxon>
        <taxon>Pseudomonadota</taxon>
        <taxon>Alphaproteobacteria</taxon>
        <taxon>Rhodobacterales</taxon>
        <taxon>Paracoccaceae</taxon>
        <taxon>Halocynthiibacter</taxon>
    </lineage>
</organism>
<evidence type="ECO:0000256" key="6">
    <source>
        <dbReference type="ARBA" id="ARBA00023316"/>
    </source>
</evidence>
<comment type="caution">
    <text evidence="9">The sequence shown here is derived from an EMBL/GenBank/DDBJ whole genome shotgun (WGS) entry which is preliminary data.</text>
</comment>